<evidence type="ECO:0000313" key="2">
    <source>
        <dbReference type="EMBL" id="KAK4339701.1"/>
    </source>
</evidence>
<evidence type="ECO:0000313" key="3">
    <source>
        <dbReference type="Proteomes" id="UP001291623"/>
    </source>
</evidence>
<dbReference type="EMBL" id="JAVYJV010000023">
    <property type="protein sequence ID" value="KAK4339701.1"/>
    <property type="molecule type" value="Genomic_DNA"/>
</dbReference>
<comment type="caution">
    <text evidence="2">The sequence shown here is derived from an EMBL/GenBank/DDBJ whole genome shotgun (WGS) entry which is preliminary data.</text>
</comment>
<reference evidence="2" key="1">
    <citation type="submission" date="2023-12" db="EMBL/GenBank/DDBJ databases">
        <title>Genome assembly of Anisodus tanguticus.</title>
        <authorList>
            <person name="Wang Y.-J."/>
        </authorList>
    </citation>
    <scope>NUCLEOTIDE SEQUENCE</scope>
    <source>
        <strain evidence="2">KB-2021</strain>
        <tissue evidence="2">Leaf</tissue>
    </source>
</reference>
<dbReference type="AlphaFoldDB" id="A0AAE1UU15"/>
<dbReference type="Proteomes" id="UP001291623">
    <property type="component" value="Unassembled WGS sequence"/>
</dbReference>
<organism evidence="2 3">
    <name type="scientific">Anisodus tanguticus</name>
    <dbReference type="NCBI Taxonomy" id="243964"/>
    <lineage>
        <taxon>Eukaryota</taxon>
        <taxon>Viridiplantae</taxon>
        <taxon>Streptophyta</taxon>
        <taxon>Embryophyta</taxon>
        <taxon>Tracheophyta</taxon>
        <taxon>Spermatophyta</taxon>
        <taxon>Magnoliopsida</taxon>
        <taxon>eudicotyledons</taxon>
        <taxon>Gunneridae</taxon>
        <taxon>Pentapetalae</taxon>
        <taxon>asterids</taxon>
        <taxon>lamiids</taxon>
        <taxon>Solanales</taxon>
        <taxon>Solanaceae</taxon>
        <taxon>Solanoideae</taxon>
        <taxon>Hyoscyameae</taxon>
        <taxon>Anisodus</taxon>
    </lineage>
</organism>
<gene>
    <name evidence="2" type="ORF">RND71_041163</name>
</gene>
<name>A0AAE1UU15_9SOLA</name>
<accession>A0AAE1UU15</accession>
<feature type="region of interest" description="Disordered" evidence="1">
    <location>
        <begin position="148"/>
        <end position="168"/>
    </location>
</feature>
<sequence>MMRQKQTEREKGRVPKQPSILTELINRDTADTFTALYKPNPPCENIGSRGKWTKPAGLLPKEIGSIFCNASCNKKPFQRDSSSSKNDRHDNAGALNECMEEQDQLIVSGGKGDMFKTWLEDSVERLTLSKPCSFKKILRITDTKAKPLDVNEENSEKSTGAGKQPHTLPRNLSGLFEFRFRKRIGFCFTNWKTNKADPETGFEGADYGAVNNAEKGEMSKTINWAPIKRQPAVYCIIRRVIHTRESGETRERMQT</sequence>
<keyword evidence="3" id="KW-1185">Reference proteome</keyword>
<evidence type="ECO:0000256" key="1">
    <source>
        <dbReference type="SAM" id="MobiDB-lite"/>
    </source>
</evidence>
<proteinExistence type="predicted"/>
<protein>
    <submittedName>
        <fullName evidence="2">Uncharacterized protein</fullName>
    </submittedName>
</protein>